<name>A0A2G8SZA3_9BURK</name>
<evidence type="ECO:0000313" key="4">
    <source>
        <dbReference type="Proteomes" id="UP000228593"/>
    </source>
</evidence>
<keyword evidence="2" id="KW-0472">Membrane</keyword>
<evidence type="ECO:0000256" key="1">
    <source>
        <dbReference type="SAM" id="MobiDB-lite"/>
    </source>
</evidence>
<gene>
    <name evidence="3" type="ORF">CR103_14820</name>
</gene>
<dbReference type="Proteomes" id="UP000228593">
    <property type="component" value="Unassembled WGS sequence"/>
</dbReference>
<dbReference type="Pfam" id="PF10861">
    <property type="entry name" value="DUF2784"/>
    <property type="match status" value="1"/>
</dbReference>
<evidence type="ECO:0000256" key="2">
    <source>
        <dbReference type="SAM" id="Phobius"/>
    </source>
</evidence>
<proteinExistence type="predicted"/>
<feature type="transmembrane region" description="Helical" evidence="2">
    <location>
        <begin position="56"/>
        <end position="77"/>
    </location>
</feature>
<feature type="transmembrane region" description="Helical" evidence="2">
    <location>
        <begin position="117"/>
        <end position="137"/>
    </location>
</feature>
<keyword evidence="2" id="KW-0812">Transmembrane</keyword>
<dbReference type="Gene3D" id="1.10.260.40">
    <property type="entry name" value="lambda repressor-like DNA-binding domains"/>
    <property type="match status" value="1"/>
</dbReference>
<organism evidence="3 4">
    <name type="scientific">Massilia psychrophila</name>
    <dbReference type="NCBI Taxonomy" id="1603353"/>
    <lineage>
        <taxon>Bacteria</taxon>
        <taxon>Pseudomonadati</taxon>
        <taxon>Pseudomonadota</taxon>
        <taxon>Betaproteobacteria</taxon>
        <taxon>Burkholderiales</taxon>
        <taxon>Oxalobacteraceae</taxon>
        <taxon>Telluria group</taxon>
        <taxon>Massilia</taxon>
    </lineage>
</organism>
<feature type="region of interest" description="Disordered" evidence="1">
    <location>
        <begin position="210"/>
        <end position="229"/>
    </location>
</feature>
<dbReference type="EMBL" id="PDOB01000024">
    <property type="protein sequence ID" value="PIL39091.1"/>
    <property type="molecule type" value="Genomic_DNA"/>
</dbReference>
<sequence length="229" mass="25300">MRFGCHGYACPVSHQSYLFLANAVLALHASVVLFIVAGLMLVLLGGRRKWQWVRNGTFRVLHLAAIGYVVMQSWLGIVCPLTDLEQWLRQRAGAPLHEGDFISFWLGKLLFYHAQPWVFIAVYSAFALAVVYSWVIVRPGRLKRRIGIDVAGSAGVGPVFVREVERGKETVQLGRVMQILAELGVELQAAVPDEVKETLSALKAKGVKPFTPRKKTAPAPKAVAGQEKQ</sequence>
<evidence type="ECO:0000313" key="3">
    <source>
        <dbReference type="EMBL" id="PIL39091.1"/>
    </source>
</evidence>
<dbReference type="GO" id="GO:0003677">
    <property type="term" value="F:DNA binding"/>
    <property type="evidence" value="ECO:0007669"/>
    <property type="project" value="InterPro"/>
</dbReference>
<reference evidence="3 4" key="1">
    <citation type="submission" date="2017-10" db="EMBL/GenBank/DDBJ databases">
        <title>Massilia psychrophilum sp. nov., a novel purple-pigmented bacterium isolated from Tianshan glacier, Xinjiang Municipality, China.</title>
        <authorList>
            <person name="Wang H."/>
        </authorList>
    </citation>
    <scope>NUCLEOTIDE SEQUENCE [LARGE SCALE GENOMIC DNA]</scope>
    <source>
        <strain evidence="3 4">JCM 30813</strain>
    </source>
</reference>
<dbReference type="OrthoDB" id="370375at2"/>
<dbReference type="InterPro" id="IPR010982">
    <property type="entry name" value="Lambda_DNA-bd_dom_sf"/>
</dbReference>
<dbReference type="InterPro" id="IPR021218">
    <property type="entry name" value="DUF2784"/>
</dbReference>
<keyword evidence="4" id="KW-1185">Reference proteome</keyword>
<accession>A0A2G8SZA3</accession>
<protein>
    <recommendedName>
        <fullName evidence="5">DUF2784 domain-containing protein</fullName>
    </recommendedName>
</protein>
<evidence type="ECO:0008006" key="5">
    <source>
        <dbReference type="Google" id="ProtNLM"/>
    </source>
</evidence>
<feature type="transmembrane region" description="Helical" evidence="2">
    <location>
        <begin position="17"/>
        <end position="44"/>
    </location>
</feature>
<comment type="caution">
    <text evidence="3">The sequence shown here is derived from an EMBL/GenBank/DDBJ whole genome shotgun (WGS) entry which is preliminary data.</text>
</comment>
<dbReference type="AlphaFoldDB" id="A0A2G8SZA3"/>
<keyword evidence="2" id="KW-1133">Transmembrane helix</keyword>